<keyword evidence="5" id="KW-1185">Reference proteome</keyword>
<dbReference type="PANTHER" id="PTHR12096">
    <property type="entry name" value="NUCLEAR PROTEIN SKIP-RELATED"/>
    <property type="match status" value="1"/>
</dbReference>
<proteinExistence type="inferred from homology"/>
<feature type="domain" description="SKI-interacting protein SKIP SNW" evidence="3">
    <location>
        <begin position="59"/>
        <end position="138"/>
    </location>
</feature>
<evidence type="ECO:0000313" key="5">
    <source>
        <dbReference type="Proteomes" id="UP000306102"/>
    </source>
</evidence>
<sequence>MAVLKELLPLTKSSDTTNYDATKAEPSDRVRKRWIIRMVMMPINPLELPKFKHKKRVPKDQQDWKIPPCISNWKSPKGFTIPLDRRLAADGRGLQEVQTNDNLSESLYVVEQKAREDVAMRSKVQKERDDDEAERKERA</sequence>
<dbReference type="EMBL" id="SDRB02003155">
    <property type="protein sequence ID" value="THG18306.1"/>
    <property type="molecule type" value="Genomic_DNA"/>
</dbReference>
<evidence type="ECO:0000256" key="2">
    <source>
        <dbReference type="SAM" id="MobiDB-lite"/>
    </source>
</evidence>
<name>A0A4S4EQ82_CAMSN</name>
<evidence type="ECO:0000313" key="4">
    <source>
        <dbReference type="EMBL" id="THG18306.1"/>
    </source>
</evidence>
<gene>
    <name evidence="4" type="ORF">TEA_021607</name>
</gene>
<organism evidence="4 5">
    <name type="scientific">Camellia sinensis var. sinensis</name>
    <name type="common">China tea</name>
    <dbReference type="NCBI Taxonomy" id="542762"/>
    <lineage>
        <taxon>Eukaryota</taxon>
        <taxon>Viridiplantae</taxon>
        <taxon>Streptophyta</taxon>
        <taxon>Embryophyta</taxon>
        <taxon>Tracheophyta</taxon>
        <taxon>Spermatophyta</taxon>
        <taxon>Magnoliopsida</taxon>
        <taxon>eudicotyledons</taxon>
        <taxon>Gunneridae</taxon>
        <taxon>Pentapetalae</taxon>
        <taxon>asterids</taxon>
        <taxon>Ericales</taxon>
        <taxon>Theaceae</taxon>
        <taxon>Camellia</taxon>
    </lineage>
</organism>
<dbReference type="AlphaFoldDB" id="A0A4S4EQ82"/>
<dbReference type="InterPro" id="IPR017862">
    <property type="entry name" value="SKI-int_prot_SKIP"/>
</dbReference>
<dbReference type="GO" id="GO:0005681">
    <property type="term" value="C:spliceosomal complex"/>
    <property type="evidence" value="ECO:0007669"/>
    <property type="project" value="InterPro"/>
</dbReference>
<evidence type="ECO:0000256" key="1">
    <source>
        <dbReference type="ARBA" id="ARBA00010197"/>
    </source>
</evidence>
<dbReference type="STRING" id="542762.A0A4S4EQ82"/>
<dbReference type="Pfam" id="PF02731">
    <property type="entry name" value="SKIP_SNW"/>
    <property type="match status" value="1"/>
</dbReference>
<dbReference type="InterPro" id="IPR004015">
    <property type="entry name" value="SKI-int_prot_SKIP_SNW-dom"/>
</dbReference>
<dbReference type="Proteomes" id="UP000306102">
    <property type="component" value="Unassembled WGS sequence"/>
</dbReference>
<dbReference type="GO" id="GO:0000398">
    <property type="term" value="P:mRNA splicing, via spliceosome"/>
    <property type="evidence" value="ECO:0007669"/>
    <property type="project" value="InterPro"/>
</dbReference>
<comment type="caution">
    <text evidence="4">The sequence shown here is derived from an EMBL/GenBank/DDBJ whole genome shotgun (WGS) entry which is preliminary data.</text>
</comment>
<accession>A0A4S4EQ82</accession>
<protein>
    <recommendedName>
        <fullName evidence="3">SKI-interacting protein SKIP SNW domain-containing protein</fullName>
    </recommendedName>
</protein>
<reference evidence="4 5" key="1">
    <citation type="journal article" date="2018" name="Proc. Natl. Acad. Sci. U.S.A.">
        <title>Draft genome sequence of Camellia sinensis var. sinensis provides insights into the evolution of the tea genome and tea quality.</title>
        <authorList>
            <person name="Wei C."/>
            <person name="Yang H."/>
            <person name="Wang S."/>
            <person name="Zhao J."/>
            <person name="Liu C."/>
            <person name="Gao L."/>
            <person name="Xia E."/>
            <person name="Lu Y."/>
            <person name="Tai Y."/>
            <person name="She G."/>
            <person name="Sun J."/>
            <person name="Cao H."/>
            <person name="Tong W."/>
            <person name="Gao Q."/>
            <person name="Li Y."/>
            <person name="Deng W."/>
            <person name="Jiang X."/>
            <person name="Wang W."/>
            <person name="Chen Q."/>
            <person name="Zhang S."/>
            <person name="Li H."/>
            <person name="Wu J."/>
            <person name="Wang P."/>
            <person name="Li P."/>
            <person name="Shi C."/>
            <person name="Zheng F."/>
            <person name="Jian J."/>
            <person name="Huang B."/>
            <person name="Shan D."/>
            <person name="Shi M."/>
            <person name="Fang C."/>
            <person name="Yue Y."/>
            <person name="Li F."/>
            <person name="Li D."/>
            <person name="Wei S."/>
            <person name="Han B."/>
            <person name="Jiang C."/>
            <person name="Yin Y."/>
            <person name="Xia T."/>
            <person name="Zhang Z."/>
            <person name="Bennetzen J.L."/>
            <person name="Zhao S."/>
            <person name="Wan X."/>
        </authorList>
    </citation>
    <scope>NUCLEOTIDE SEQUENCE [LARGE SCALE GENOMIC DNA]</scope>
    <source>
        <strain evidence="5">cv. Shuchazao</strain>
        <tissue evidence="4">Leaf</tissue>
    </source>
</reference>
<comment type="similarity">
    <text evidence="1">Belongs to the SNW family.</text>
</comment>
<feature type="region of interest" description="Disordered" evidence="2">
    <location>
        <begin position="116"/>
        <end position="139"/>
    </location>
</feature>
<evidence type="ECO:0000259" key="3">
    <source>
        <dbReference type="Pfam" id="PF02731"/>
    </source>
</evidence>